<dbReference type="PANTHER" id="PTHR47685:SF1">
    <property type="entry name" value="MAGNESIUM TRANSPORT PROTEIN CORA"/>
    <property type="match status" value="1"/>
</dbReference>
<evidence type="ECO:0000256" key="7">
    <source>
        <dbReference type="ARBA" id="ARBA00022692"/>
    </source>
</evidence>
<dbReference type="CDD" id="cd12837">
    <property type="entry name" value="EcCorA-like_u1"/>
    <property type="match status" value="1"/>
</dbReference>
<evidence type="ECO:0000256" key="2">
    <source>
        <dbReference type="ARBA" id="ARBA00009765"/>
    </source>
</evidence>
<evidence type="ECO:0000256" key="5">
    <source>
        <dbReference type="ARBA" id="ARBA00022475"/>
    </source>
</evidence>
<keyword evidence="7 13" id="KW-0812">Transmembrane</keyword>
<evidence type="ECO:0000313" key="15">
    <source>
        <dbReference type="Proteomes" id="UP000092839"/>
    </source>
</evidence>
<keyword evidence="15" id="KW-1185">Reference proteome</keyword>
<evidence type="ECO:0000256" key="6">
    <source>
        <dbReference type="ARBA" id="ARBA00022519"/>
    </source>
</evidence>
<dbReference type="GO" id="GO:0015087">
    <property type="term" value="F:cobalt ion transmembrane transporter activity"/>
    <property type="evidence" value="ECO:0007669"/>
    <property type="project" value="TreeGrafter"/>
</dbReference>
<sequence length="323" mass="36295">MFSVFVPFDSTLKKLPATDPAALPDNAVWIDLLNPTMQEDRAVERLAGIAVPTREDMQEIEISSRLYIENGARFMTATLMCQSDTDMPRTTAVTFILAGHRLVTVRYDEPKPFALVEHKLARSCPPGISGEMVLMELLDAVIDRCADILERAGAEVDQVSHDIFEPESERQAKQYAQILIAIGRKGDLVSKIRESLVSIGRVVTFLSAVVEGVKWSKDMREQLKTMQRDVGSLTDHASYLSNKITFALDAMLGVVNLQQNNIIKLFSVMAVVLMPPTLIASIYGMNFRMMPELEWPHGYPMALVMMLMAAVLPYLLFKWKKWL</sequence>
<keyword evidence="11 13" id="KW-0472">Membrane</keyword>
<dbReference type="SUPFAM" id="SSF143865">
    <property type="entry name" value="CorA soluble domain-like"/>
    <property type="match status" value="1"/>
</dbReference>
<evidence type="ECO:0000256" key="4">
    <source>
        <dbReference type="ARBA" id="ARBA00022448"/>
    </source>
</evidence>
<dbReference type="Gene3D" id="3.30.460.20">
    <property type="entry name" value="CorA soluble domain-like"/>
    <property type="match status" value="1"/>
</dbReference>
<keyword evidence="5" id="KW-1003">Cell membrane</keyword>
<evidence type="ECO:0000256" key="11">
    <source>
        <dbReference type="ARBA" id="ARBA00023136"/>
    </source>
</evidence>
<accession>A0A1B1UM30</accession>
<dbReference type="GO" id="GO:0015099">
    <property type="term" value="F:nickel cation transmembrane transporter activity"/>
    <property type="evidence" value="ECO:0007669"/>
    <property type="project" value="TreeGrafter"/>
</dbReference>
<dbReference type="EMBL" id="CP016428">
    <property type="protein sequence ID" value="ANW03825.1"/>
    <property type="molecule type" value="Genomic_DNA"/>
</dbReference>
<dbReference type="GO" id="GO:0005886">
    <property type="term" value="C:plasma membrane"/>
    <property type="evidence" value="ECO:0007669"/>
    <property type="project" value="UniProtKB-SubCell"/>
</dbReference>
<protein>
    <recommendedName>
        <fullName evidence="3">Magnesium transport protein CorA</fullName>
    </recommendedName>
</protein>
<evidence type="ECO:0000313" key="14">
    <source>
        <dbReference type="EMBL" id="ANW03825.1"/>
    </source>
</evidence>
<dbReference type="InterPro" id="IPR050829">
    <property type="entry name" value="CorA_MIT"/>
</dbReference>
<evidence type="ECO:0000256" key="12">
    <source>
        <dbReference type="ARBA" id="ARBA00034269"/>
    </source>
</evidence>
<keyword evidence="4" id="KW-0813">Transport</keyword>
<dbReference type="InterPro" id="IPR045863">
    <property type="entry name" value="CorA_TM1_TM2"/>
</dbReference>
<dbReference type="STRING" id="1274631.LMTR13_30460"/>
<dbReference type="SUPFAM" id="SSF144083">
    <property type="entry name" value="Magnesium transport protein CorA, transmembrane region"/>
    <property type="match status" value="1"/>
</dbReference>
<evidence type="ECO:0000256" key="9">
    <source>
        <dbReference type="ARBA" id="ARBA00022989"/>
    </source>
</evidence>
<comment type="similarity">
    <text evidence="2">Belongs to the CorA metal ion transporter (MIT) (TC 1.A.35) family.</text>
</comment>
<comment type="catalytic activity">
    <reaction evidence="12">
        <text>Mg(2+)(in) = Mg(2+)(out)</text>
        <dbReference type="Rhea" id="RHEA:29827"/>
        <dbReference type="ChEBI" id="CHEBI:18420"/>
    </reaction>
</comment>
<feature type="transmembrane region" description="Helical" evidence="13">
    <location>
        <begin position="265"/>
        <end position="285"/>
    </location>
</feature>
<evidence type="ECO:0000256" key="13">
    <source>
        <dbReference type="SAM" id="Phobius"/>
    </source>
</evidence>
<evidence type="ECO:0000256" key="10">
    <source>
        <dbReference type="ARBA" id="ARBA00023065"/>
    </source>
</evidence>
<dbReference type="Pfam" id="PF01544">
    <property type="entry name" value="CorA"/>
    <property type="match status" value="1"/>
</dbReference>
<dbReference type="FunFam" id="1.20.58.340:FF:000001">
    <property type="entry name" value="Magnesium transport protein CorA"/>
    <property type="match status" value="1"/>
</dbReference>
<dbReference type="KEGG" id="bic:LMTR13_30460"/>
<dbReference type="RefSeq" id="WP_065730991.1">
    <property type="nucleotide sequence ID" value="NZ_CP016428.1"/>
</dbReference>
<dbReference type="InterPro" id="IPR002523">
    <property type="entry name" value="MgTranspt_CorA/ZnTranspt_ZntB"/>
</dbReference>
<dbReference type="InterPro" id="IPR045861">
    <property type="entry name" value="CorA_cytoplasmic_dom"/>
</dbReference>
<dbReference type="OrthoDB" id="9803416at2"/>
<name>A0A1B1UM30_9BRAD</name>
<evidence type="ECO:0000256" key="8">
    <source>
        <dbReference type="ARBA" id="ARBA00022842"/>
    </source>
</evidence>
<keyword evidence="8" id="KW-0460">Magnesium</keyword>
<dbReference type="Proteomes" id="UP000092839">
    <property type="component" value="Chromosome"/>
</dbReference>
<organism evidence="14 15">
    <name type="scientific">Bradyrhizobium icense</name>
    <dbReference type="NCBI Taxonomy" id="1274631"/>
    <lineage>
        <taxon>Bacteria</taxon>
        <taxon>Pseudomonadati</taxon>
        <taxon>Pseudomonadota</taxon>
        <taxon>Alphaproteobacteria</taxon>
        <taxon>Hyphomicrobiales</taxon>
        <taxon>Nitrobacteraceae</taxon>
        <taxon>Bradyrhizobium</taxon>
    </lineage>
</organism>
<evidence type="ECO:0000256" key="3">
    <source>
        <dbReference type="ARBA" id="ARBA00019439"/>
    </source>
</evidence>
<dbReference type="PANTHER" id="PTHR47685">
    <property type="entry name" value="MAGNESIUM TRANSPORT PROTEIN CORA"/>
    <property type="match status" value="1"/>
</dbReference>
<keyword evidence="6" id="KW-0997">Cell inner membrane</keyword>
<dbReference type="AlphaFoldDB" id="A0A1B1UM30"/>
<dbReference type="GO" id="GO:0015095">
    <property type="term" value="F:magnesium ion transmembrane transporter activity"/>
    <property type="evidence" value="ECO:0007669"/>
    <property type="project" value="TreeGrafter"/>
</dbReference>
<proteinExistence type="inferred from homology"/>
<gene>
    <name evidence="14" type="ORF">LMTR13_30460</name>
</gene>
<keyword evidence="9 13" id="KW-1133">Transmembrane helix</keyword>
<comment type="subcellular location">
    <subcellularLocation>
        <location evidence="1">Cell inner membrane</location>
        <topology evidence="1">Multi-pass membrane protein</topology>
    </subcellularLocation>
</comment>
<keyword evidence="10" id="KW-0406">Ion transport</keyword>
<dbReference type="Gene3D" id="1.20.58.340">
    <property type="entry name" value="Magnesium transport protein CorA, transmembrane region"/>
    <property type="match status" value="2"/>
</dbReference>
<feature type="transmembrane region" description="Helical" evidence="13">
    <location>
        <begin position="297"/>
        <end position="317"/>
    </location>
</feature>
<evidence type="ECO:0000256" key="1">
    <source>
        <dbReference type="ARBA" id="ARBA00004429"/>
    </source>
</evidence>
<reference evidence="14 15" key="1">
    <citation type="submission" date="2016-07" db="EMBL/GenBank/DDBJ databases">
        <title>Complete genome sequence of Bradyrhizobium icense LMTR 13T, a potential inoculant strain isolated from lima bean (Phaseolus lunatus) in Peru.</title>
        <authorList>
            <person name="Ormeno-Orrillo E."/>
            <person name="Duran D."/>
            <person name="Rogel M.A."/>
            <person name="Rey L."/>
            <person name="Imperial J."/>
            <person name="Ruiz-Argueso T."/>
            <person name="Martinez-Romero E."/>
        </authorList>
    </citation>
    <scope>NUCLEOTIDE SEQUENCE [LARGE SCALE GENOMIC DNA]</scope>
    <source>
        <strain evidence="14 15">LMTR 13</strain>
    </source>
</reference>